<dbReference type="OrthoDB" id="4617536at2"/>
<protein>
    <recommendedName>
        <fullName evidence="4">WXG100 family type VII secretion target</fullName>
    </recommendedName>
</protein>
<dbReference type="Gene3D" id="1.10.287.1060">
    <property type="entry name" value="ESAT-6-like"/>
    <property type="match status" value="1"/>
</dbReference>
<dbReference type="RefSeq" id="WP_062286597.1">
    <property type="nucleotide sequence ID" value="NZ_CP013200.1"/>
</dbReference>
<evidence type="ECO:0008006" key="4">
    <source>
        <dbReference type="Google" id="ProtNLM"/>
    </source>
</evidence>
<proteinExistence type="predicted"/>
<accession>A0A0S2LXM9</accession>
<dbReference type="InterPro" id="IPR036689">
    <property type="entry name" value="ESAT-6-like_sf"/>
</dbReference>
<organism evidence="2 3">
    <name type="scientific">Arthrobacter alpinus</name>
    <dbReference type="NCBI Taxonomy" id="656366"/>
    <lineage>
        <taxon>Bacteria</taxon>
        <taxon>Bacillati</taxon>
        <taxon>Actinomycetota</taxon>
        <taxon>Actinomycetes</taxon>
        <taxon>Micrococcales</taxon>
        <taxon>Micrococcaceae</taxon>
        <taxon>Arthrobacter</taxon>
    </lineage>
</organism>
<feature type="compositionally biased region" description="Gly residues" evidence="1">
    <location>
        <begin position="96"/>
        <end position="105"/>
    </location>
</feature>
<sequence>MSEMLGADLEELRALARDFSGNSQKLVQAQKIIDGAVNQLPRYWQGPDAQRFASQWRGQHRGVISRTAAMLDETAEHLKKNAQEQEQASSASSLSGPGGSSGGGEKPFVKFGPDWLADEDSPFRNGWTAYGAAKWIPNMRASVFDMTAMLTKANRAGFFSEEAWKALRARNGFSQFANMSSDMFDGNWHKAFSMPEGSKAFKFFNVAGKGVGVFGAGLDALDSFNYFSEGKTGDGIYSGVKAGLGLASLAPPPIGPAAAIASGALFLYDNVPVIHDAANAVGKSVADAAVATGNAVADGAKNVAKFFGF</sequence>
<dbReference type="InterPro" id="IPR010310">
    <property type="entry name" value="T7SS_ESAT-6-like"/>
</dbReference>
<dbReference type="EMBL" id="CP013200">
    <property type="protein sequence ID" value="ALO65968.1"/>
    <property type="molecule type" value="Genomic_DNA"/>
</dbReference>
<dbReference type="Pfam" id="PF06013">
    <property type="entry name" value="WXG100"/>
    <property type="match status" value="1"/>
</dbReference>
<evidence type="ECO:0000313" key="3">
    <source>
        <dbReference type="Proteomes" id="UP000059574"/>
    </source>
</evidence>
<name>A0A0S2LXM9_9MICC</name>
<gene>
    <name evidence="2" type="ORF">AS189_04995</name>
</gene>
<feature type="region of interest" description="Disordered" evidence="1">
    <location>
        <begin position="79"/>
        <end position="107"/>
    </location>
</feature>
<feature type="compositionally biased region" description="Low complexity" evidence="1">
    <location>
        <begin position="84"/>
        <end position="95"/>
    </location>
</feature>
<evidence type="ECO:0000313" key="2">
    <source>
        <dbReference type="EMBL" id="ALO65968.1"/>
    </source>
</evidence>
<reference evidence="2 3" key="2">
    <citation type="journal article" date="2016" name="J. Biotechnol.">
        <title>Complete genome sequence of Arthrobacter alpinus ERGS4:06, a yellow pigmented bacterium tolerant to cold and radiations isolated from Sikkim Himalaya.</title>
        <authorList>
            <person name="Kumar R."/>
            <person name="Singh D."/>
            <person name="Swarnkar M.K."/>
            <person name="Singh A.K."/>
            <person name="Kumar S."/>
        </authorList>
    </citation>
    <scope>NUCLEOTIDE SEQUENCE [LARGE SCALE GENOMIC DNA]</scope>
    <source>
        <strain evidence="2 3">ERGS4:06</strain>
    </source>
</reference>
<dbReference type="Proteomes" id="UP000059574">
    <property type="component" value="Chromosome"/>
</dbReference>
<dbReference type="SUPFAM" id="SSF140453">
    <property type="entry name" value="EsxAB dimer-like"/>
    <property type="match status" value="1"/>
</dbReference>
<dbReference type="AlphaFoldDB" id="A0A0S2LXM9"/>
<evidence type="ECO:0000256" key="1">
    <source>
        <dbReference type="SAM" id="MobiDB-lite"/>
    </source>
</evidence>
<reference evidence="3" key="1">
    <citation type="submission" date="2015-11" db="EMBL/GenBank/DDBJ databases">
        <authorList>
            <person name="Kumar R."/>
            <person name="Singh D."/>
            <person name="Swarnkar M.K."/>
            <person name="Singh A.K."/>
            <person name="Kumar S."/>
        </authorList>
    </citation>
    <scope>NUCLEOTIDE SEQUENCE [LARGE SCALE GENOMIC DNA]</scope>
    <source>
        <strain evidence="3">ERGS4:06</strain>
    </source>
</reference>